<gene>
    <name evidence="5" type="ORF">GCM10010430_38500</name>
</gene>
<comment type="caution">
    <text evidence="5">The sequence shown here is derived from an EMBL/GenBank/DDBJ whole genome shotgun (WGS) entry which is preliminary data.</text>
</comment>
<dbReference type="InterPro" id="IPR001647">
    <property type="entry name" value="HTH_TetR"/>
</dbReference>
<name>A0ABP5R5M1_9ACTN</name>
<dbReference type="Gene3D" id="1.10.10.60">
    <property type="entry name" value="Homeodomain-like"/>
    <property type="match status" value="1"/>
</dbReference>
<feature type="domain" description="HTH tetR-type" evidence="4">
    <location>
        <begin position="24"/>
        <end position="85"/>
    </location>
</feature>
<dbReference type="PROSITE" id="PS50977">
    <property type="entry name" value="HTH_TETR_2"/>
    <property type="match status" value="1"/>
</dbReference>
<dbReference type="Proteomes" id="UP001500305">
    <property type="component" value="Unassembled WGS sequence"/>
</dbReference>
<keyword evidence="1 2" id="KW-0238">DNA-binding</keyword>
<proteinExistence type="predicted"/>
<dbReference type="PANTHER" id="PTHR30055:SF226">
    <property type="entry name" value="HTH-TYPE TRANSCRIPTIONAL REGULATOR PKSA"/>
    <property type="match status" value="1"/>
</dbReference>
<dbReference type="InterPro" id="IPR009057">
    <property type="entry name" value="Homeodomain-like_sf"/>
</dbReference>
<dbReference type="InterPro" id="IPR050109">
    <property type="entry name" value="HTH-type_TetR-like_transc_reg"/>
</dbReference>
<comment type="caution">
    <text evidence="2">Lacks conserved residue(s) required for the propagation of feature annotation.</text>
</comment>
<evidence type="ECO:0000313" key="5">
    <source>
        <dbReference type="EMBL" id="GAA2251669.1"/>
    </source>
</evidence>
<evidence type="ECO:0000256" key="3">
    <source>
        <dbReference type="SAM" id="MobiDB-lite"/>
    </source>
</evidence>
<sequence length="215" mass="23783">MVLLMRAKNSSSEQRASGRTFTESARRAQIVQAAIEVIAEAGYAKTSFAKIAKQAGLSSTGMISYHFKGKDDLMHEVIAEVMRVAQAYLVPRIEAAEGYRGRLRAFIESNVELLTVYPKYLPALIEVLTNLKGDDPHRIGYAGALKAMMDVQEQRMREAQAAGEFRDFDAQVMVTAMRGAIDGVITRSVHDPDLDITACGRELADIFDRATRRTP</sequence>
<dbReference type="PANTHER" id="PTHR30055">
    <property type="entry name" value="HTH-TYPE TRANSCRIPTIONAL REGULATOR RUTR"/>
    <property type="match status" value="1"/>
</dbReference>
<keyword evidence="6" id="KW-1185">Reference proteome</keyword>
<feature type="compositionally biased region" description="Polar residues" evidence="3">
    <location>
        <begin position="8"/>
        <end position="20"/>
    </location>
</feature>
<protein>
    <submittedName>
        <fullName evidence="5">TetR/AcrR family transcriptional regulator</fullName>
    </submittedName>
</protein>
<dbReference type="SUPFAM" id="SSF46689">
    <property type="entry name" value="Homeodomain-like"/>
    <property type="match status" value="1"/>
</dbReference>
<dbReference type="SUPFAM" id="SSF48498">
    <property type="entry name" value="Tetracyclin repressor-like, C-terminal domain"/>
    <property type="match status" value="1"/>
</dbReference>
<reference evidence="6" key="1">
    <citation type="journal article" date="2019" name="Int. J. Syst. Evol. Microbiol.">
        <title>The Global Catalogue of Microorganisms (GCM) 10K type strain sequencing project: providing services to taxonomists for standard genome sequencing and annotation.</title>
        <authorList>
            <consortium name="The Broad Institute Genomics Platform"/>
            <consortium name="The Broad Institute Genome Sequencing Center for Infectious Disease"/>
            <person name="Wu L."/>
            <person name="Ma J."/>
        </authorList>
    </citation>
    <scope>NUCLEOTIDE SEQUENCE [LARGE SCALE GENOMIC DNA]</scope>
    <source>
        <strain evidence="6">JCM 7356</strain>
    </source>
</reference>
<accession>A0ABP5R5M1</accession>
<evidence type="ECO:0000313" key="6">
    <source>
        <dbReference type="Proteomes" id="UP001500305"/>
    </source>
</evidence>
<evidence type="ECO:0000256" key="1">
    <source>
        <dbReference type="ARBA" id="ARBA00023125"/>
    </source>
</evidence>
<dbReference type="InterPro" id="IPR036271">
    <property type="entry name" value="Tet_transcr_reg_TetR-rel_C_sf"/>
</dbReference>
<organism evidence="5 6">
    <name type="scientific">Kitasatospora cystarginea</name>
    <dbReference type="NCBI Taxonomy" id="58350"/>
    <lineage>
        <taxon>Bacteria</taxon>
        <taxon>Bacillati</taxon>
        <taxon>Actinomycetota</taxon>
        <taxon>Actinomycetes</taxon>
        <taxon>Kitasatosporales</taxon>
        <taxon>Streptomycetaceae</taxon>
        <taxon>Kitasatospora</taxon>
    </lineage>
</organism>
<evidence type="ECO:0000259" key="4">
    <source>
        <dbReference type="PROSITE" id="PS50977"/>
    </source>
</evidence>
<evidence type="ECO:0000256" key="2">
    <source>
        <dbReference type="PROSITE-ProRule" id="PRU00335"/>
    </source>
</evidence>
<dbReference type="EMBL" id="BAAATR010000016">
    <property type="protein sequence ID" value="GAA2251669.1"/>
    <property type="molecule type" value="Genomic_DNA"/>
</dbReference>
<dbReference type="Gene3D" id="1.10.357.10">
    <property type="entry name" value="Tetracycline Repressor, domain 2"/>
    <property type="match status" value="1"/>
</dbReference>
<feature type="region of interest" description="Disordered" evidence="3">
    <location>
        <begin position="1"/>
        <end position="20"/>
    </location>
</feature>
<dbReference type="Pfam" id="PF00440">
    <property type="entry name" value="TetR_N"/>
    <property type="match status" value="1"/>
</dbReference>